<dbReference type="GO" id="GO:0006346">
    <property type="term" value="P:DNA methylation-dependent constitutive heterochromatin formation"/>
    <property type="evidence" value="ECO:0007669"/>
    <property type="project" value="TreeGrafter"/>
</dbReference>
<dbReference type="GO" id="GO:0005654">
    <property type="term" value="C:nucleoplasm"/>
    <property type="evidence" value="ECO:0007669"/>
    <property type="project" value="UniProtKB-ARBA"/>
</dbReference>
<dbReference type="Pfam" id="PF14048">
    <property type="entry name" value="MBD_C"/>
    <property type="match status" value="1"/>
</dbReference>
<dbReference type="InterPro" id="IPR025884">
    <property type="entry name" value="MeCpG-bd_2/3_C_dom"/>
</dbReference>
<evidence type="ECO:0000256" key="5">
    <source>
        <dbReference type="ARBA" id="ARBA00023242"/>
    </source>
</evidence>
<dbReference type="CDD" id="cd01396">
    <property type="entry name" value="MeCP2_MBD"/>
    <property type="match status" value="1"/>
</dbReference>
<keyword evidence="5" id="KW-0539">Nucleus</keyword>
<evidence type="ECO:0000256" key="4">
    <source>
        <dbReference type="ARBA" id="ARBA00023163"/>
    </source>
</evidence>
<gene>
    <name evidence="8" type="ORF">PXEA_LOCUS30628</name>
</gene>
<dbReference type="SMART" id="SM00391">
    <property type="entry name" value="MBD"/>
    <property type="match status" value="1"/>
</dbReference>
<dbReference type="GO" id="GO:0000122">
    <property type="term" value="P:negative regulation of transcription by RNA polymerase II"/>
    <property type="evidence" value="ECO:0007669"/>
    <property type="project" value="TreeGrafter"/>
</dbReference>
<organism evidence="8 9">
    <name type="scientific">Protopolystoma xenopodis</name>
    <dbReference type="NCBI Taxonomy" id="117903"/>
    <lineage>
        <taxon>Eukaryota</taxon>
        <taxon>Metazoa</taxon>
        <taxon>Spiralia</taxon>
        <taxon>Lophotrochozoa</taxon>
        <taxon>Platyhelminthes</taxon>
        <taxon>Monogenea</taxon>
        <taxon>Polyopisthocotylea</taxon>
        <taxon>Polystomatidea</taxon>
        <taxon>Polystomatidae</taxon>
        <taxon>Protopolystoma</taxon>
    </lineage>
</organism>
<comment type="caution">
    <text evidence="8">The sequence shown here is derived from an EMBL/GenBank/DDBJ whole genome shotgun (WGS) entry which is preliminary data.</text>
</comment>
<reference evidence="8" key="1">
    <citation type="submission" date="2018-11" db="EMBL/GenBank/DDBJ databases">
        <authorList>
            <consortium name="Pathogen Informatics"/>
        </authorList>
    </citation>
    <scope>NUCLEOTIDE SEQUENCE</scope>
</reference>
<dbReference type="GO" id="GO:0008327">
    <property type="term" value="F:methyl-CpG binding"/>
    <property type="evidence" value="ECO:0007669"/>
    <property type="project" value="TreeGrafter"/>
</dbReference>
<evidence type="ECO:0000256" key="3">
    <source>
        <dbReference type="ARBA" id="ARBA00023125"/>
    </source>
</evidence>
<dbReference type="Gene3D" id="3.30.890.10">
    <property type="entry name" value="Methyl-cpg-binding Protein 2, Chain A"/>
    <property type="match status" value="1"/>
</dbReference>
<evidence type="ECO:0000256" key="6">
    <source>
        <dbReference type="SAM" id="MobiDB-lite"/>
    </source>
</evidence>
<evidence type="ECO:0000259" key="7">
    <source>
        <dbReference type="PROSITE" id="PS50982"/>
    </source>
</evidence>
<accession>A0A448XI82</accession>
<dbReference type="InterPro" id="IPR001739">
    <property type="entry name" value="Methyl_CpG_DNA-bd"/>
</dbReference>
<name>A0A448XI82_9PLAT</name>
<dbReference type="AlphaFoldDB" id="A0A448XI82"/>
<dbReference type="SUPFAM" id="SSF54171">
    <property type="entry name" value="DNA-binding domain"/>
    <property type="match status" value="1"/>
</dbReference>
<protein>
    <recommendedName>
        <fullName evidence="7">MBD domain-containing protein</fullName>
    </recommendedName>
</protein>
<dbReference type="Proteomes" id="UP000784294">
    <property type="component" value="Unassembled WGS sequence"/>
</dbReference>
<evidence type="ECO:0000313" key="8">
    <source>
        <dbReference type="EMBL" id="VEL37188.1"/>
    </source>
</evidence>
<dbReference type="InterPro" id="IPR016177">
    <property type="entry name" value="DNA-bd_dom_sf"/>
</dbReference>
<dbReference type="OrthoDB" id="10072024at2759"/>
<dbReference type="PROSITE" id="PS50982">
    <property type="entry name" value="MBD"/>
    <property type="match status" value="1"/>
</dbReference>
<comment type="subcellular location">
    <subcellularLocation>
        <location evidence="1">Nucleus</location>
    </subcellularLocation>
</comment>
<dbReference type="PANTHER" id="PTHR12396:SF0">
    <property type="entry name" value="METHYL-CPG BINDING DOMAIN PROTEIN-LIKE, ISOFORM C"/>
    <property type="match status" value="1"/>
</dbReference>
<dbReference type="Pfam" id="PF01429">
    <property type="entry name" value="MBD"/>
    <property type="match status" value="1"/>
</dbReference>
<keyword evidence="2" id="KW-0805">Transcription regulation</keyword>
<keyword evidence="3" id="KW-0238">DNA-binding</keyword>
<sequence length="292" mass="32740">MINPHVSSKYVAGQKRFSQSTNISKPVTTTSVPAPNNNSILSQQPPVLPQGWRKEEFMRPNGLSTGKTEIYYISPNGAKIRTKQGLQAALGDKYDISLFDWRTGRFITPSQKLKRNDLPDCGPPSKCPKIDGFSNTLTRRSPYPIATQPNLIVSQPCSKRSDIIRGPQDLAHQLFWEKRLSKHHAVDPETGEVFKPLNLPKGIQSAGVPGYDSDQLVQSIINAVTTRSTPVTGQEQQPSAIEKNPCVVINHLQPMIKTYIVTDDDIRRQEARVKELRRKLEMARKKLFPASY</sequence>
<feature type="region of interest" description="Disordered" evidence="6">
    <location>
        <begin position="1"/>
        <end position="46"/>
    </location>
</feature>
<feature type="domain" description="MBD" evidence="7">
    <location>
        <begin position="38"/>
        <end position="106"/>
    </location>
</feature>
<keyword evidence="4" id="KW-0804">Transcription</keyword>
<evidence type="ECO:0000313" key="9">
    <source>
        <dbReference type="Proteomes" id="UP000784294"/>
    </source>
</evidence>
<dbReference type="EMBL" id="CAAALY010254263">
    <property type="protein sequence ID" value="VEL37188.1"/>
    <property type="molecule type" value="Genomic_DNA"/>
</dbReference>
<proteinExistence type="predicted"/>
<keyword evidence="9" id="KW-1185">Reference proteome</keyword>
<feature type="compositionally biased region" description="Polar residues" evidence="6">
    <location>
        <begin position="16"/>
        <end position="45"/>
    </location>
</feature>
<dbReference type="PANTHER" id="PTHR12396">
    <property type="entry name" value="METHYL-CPG BINDING PROTEIN, MBD"/>
    <property type="match status" value="1"/>
</dbReference>
<evidence type="ECO:0000256" key="2">
    <source>
        <dbReference type="ARBA" id="ARBA00023015"/>
    </source>
</evidence>
<evidence type="ECO:0000256" key="1">
    <source>
        <dbReference type="ARBA" id="ARBA00004123"/>
    </source>
</evidence>